<dbReference type="InterPro" id="IPR001466">
    <property type="entry name" value="Beta-lactam-related"/>
</dbReference>
<proteinExistence type="predicted"/>
<evidence type="ECO:0000259" key="1">
    <source>
        <dbReference type="Pfam" id="PF00144"/>
    </source>
</evidence>
<dbReference type="InterPro" id="IPR012338">
    <property type="entry name" value="Beta-lactam/transpept-like"/>
</dbReference>
<dbReference type="OrthoDB" id="9797709at2"/>
<dbReference type="EMBL" id="CP023777">
    <property type="protein sequence ID" value="ATL48295.1"/>
    <property type="molecule type" value="Genomic_DNA"/>
</dbReference>
<dbReference type="KEGG" id="cbae:COR50_14600"/>
<sequence>MHRVSTRFIYLLGILFTLSIVNFSIVSGQGRKLRKQQLQDSIQKHINTIESHLAIFLPKTDSITGYASLTERMTYYKVQGLSIAVINDGKLEWAKAYGYADIDEQILASPGTLFQAASISKSLNALCVMKCVDARKLSLDNDVDQYMQRWSLPKGDKFKDSTVSLAQLLSHSAGLNVSGFSGYEEGKPRPATTVDILNGTGFANNQPIKFIAAPGSKFRYSGGGITVVQEILEEIFKAPYSTILDKKVLKSLRMSNSTFQQPLPEAWRAGAATGYRVTGKAVAGKYHIYPEQAAAGLWTTPTDLAKFIIAVQQSYNKKRGFIKQATAKRMLSPYLADSNVGLGVFLSKWGGTPFFNHGGGNEGFRSFYCGSLSTGKGLIIMINSDNDRIFKEIVYTVAKEYNWKNDQN</sequence>
<dbReference type="PANTHER" id="PTHR46825:SF12">
    <property type="entry name" value="PENICILLIN-BINDING PROTEIN 4"/>
    <property type="match status" value="1"/>
</dbReference>
<feature type="domain" description="Beta-lactamase-related" evidence="1">
    <location>
        <begin position="70"/>
        <end position="387"/>
    </location>
</feature>
<reference evidence="2 3" key="1">
    <citation type="submission" date="2017-10" db="EMBL/GenBank/DDBJ databases">
        <title>Paenichitinophaga pekingensis gen. nov., sp. nov., isolated from activated sludge.</title>
        <authorList>
            <person name="Jin D."/>
            <person name="Kong X."/>
            <person name="Deng Y."/>
            <person name="Bai Z."/>
        </authorList>
    </citation>
    <scope>NUCLEOTIDE SEQUENCE [LARGE SCALE GENOMIC DNA]</scope>
    <source>
        <strain evidence="2 3">13</strain>
    </source>
</reference>
<dbReference type="SUPFAM" id="SSF56601">
    <property type="entry name" value="beta-lactamase/transpeptidase-like"/>
    <property type="match status" value="1"/>
</dbReference>
<evidence type="ECO:0000313" key="3">
    <source>
        <dbReference type="Proteomes" id="UP000220133"/>
    </source>
</evidence>
<protein>
    <recommendedName>
        <fullName evidence="1">Beta-lactamase-related domain-containing protein</fullName>
    </recommendedName>
</protein>
<dbReference type="PANTHER" id="PTHR46825">
    <property type="entry name" value="D-ALANYL-D-ALANINE-CARBOXYPEPTIDASE/ENDOPEPTIDASE AMPH"/>
    <property type="match status" value="1"/>
</dbReference>
<keyword evidence="3" id="KW-1185">Reference proteome</keyword>
<name>A0A291QWH8_9BACT</name>
<dbReference type="InterPro" id="IPR050491">
    <property type="entry name" value="AmpC-like"/>
</dbReference>
<dbReference type="Proteomes" id="UP000220133">
    <property type="component" value="Chromosome"/>
</dbReference>
<accession>A0A291QWH8</accession>
<organism evidence="2 3">
    <name type="scientific">Chitinophaga caeni</name>
    <dbReference type="NCBI Taxonomy" id="2029983"/>
    <lineage>
        <taxon>Bacteria</taxon>
        <taxon>Pseudomonadati</taxon>
        <taxon>Bacteroidota</taxon>
        <taxon>Chitinophagia</taxon>
        <taxon>Chitinophagales</taxon>
        <taxon>Chitinophagaceae</taxon>
        <taxon>Chitinophaga</taxon>
    </lineage>
</organism>
<dbReference type="AlphaFoldDB" id="A0A291QWH8"/>
<dbReference type="Gene3D" id="3.40.710.10">
    <property type="entry name" value="DD-peptidase/beta-lactamase superfamily"/>
    <property type="match status" value="1"/>
</dbReference>
<evidence type="ECO:0000313" key="2">
    <source>
        <dbReference type="EMBL" id="ATL48295.1"/>
    </source>
</evidence>
<dbReference type="Pfam" id="PF00144">
    <property type="entry name" value="Beta-lactamase"/>
    <property type="match status" value="1"/>
</dbReference>
<dbReference type="RefSeq" id="WP_098194669.1">
    <property type="nucleotide sequence ID" value="NZ_CP023777.1"/>
</dbReference>
<gene>
    <name evidence="2" type="ORF">COR50_14600</name>
</gene>